<sequence>MKTLGVVGYSGSGKTTLLCALIPLLRAHRLQVAVVKSTHHDLDLDIAGKDSYRLREAGADAVLLQGPKRWWLTRPAPAEVNLESIGISVQPPPDLLLMEGNKTLAVPKIEVHRRDLGHPLLAAEDPLILAVVTDTVLDIPQPQLNLNDPPAVAAFLRRWIHEED</sequence>
<comment type="caution">
    <text evidence="2">The sequence shown here is derived from an EMBL/GenBank/DDBJ whole genome shotgun (WGS) entry which is preliminary data.</text>
</comment>
<dbReference type="CDD" id="cd03116">
    <property type="entry name" value="MobB"/>
    <property type="match status" value="1"/>
</dbReference>
<dbReference type="SUPFAM" id="SSF52540">
    <property type="entry name" value="P-loop containing nucleoside triphosphate hydrolases"/>
    <property type="match status" value="1"/>
</dbReference>
<dbReference type="PANTHER" id="PTHR40072:SF1">
    <property type="entry name" value="MOLYBDOPTERIN-GUANINE DINUCLEOTIDE BIOSYNTHESIS ADAPTER PROTEIN"/>
    <property type="match status" value="1"/>
</dbReference>
<dbReference type="RefSeq" id="WP_163097749.1">
    <property type="nucleotide sequence ID" value="NZ_CP127523.1"/>
</dbReference>
<dbReference type="AlphaFoldDB" id="A0A845UD35"/>
<dbReference type="PANTHER" id="PTHR40072">
    <property type="entry name" value="MOLYBDOPTERIN-GUANINE DINUCLEOTIDE BIOSYNTHESIS ADAPTER PROTEIN-RELATED"/>
    <property type="match status" value="1"/>
</dbReference>
<evidence type="ECO:0000313" key="2">
    <source>
        <dbReference type="EMBL" id="NDU42520.1"/>
    </source>
</evidence>
<name>A0A845UD35_9PROT</name>
<reference evidence="2" key="1">
    <citation type="submission" date="2019-11" db="EMBL/GenBank/DDBJ databases">
        <title>Acidithiobacillus ferrianus sp. nov.: a facultatively anaerobic and extremely acidophilic chemolithoautotroph.</title>
        <authorList>
            <person name="Norris P.R."/>
            <person name="Falagan C."/>
            <person name="Moya-Beltran A."/>
            <person name="Castro M."/>
            <person name="Quatrini R."/>
            <person name="Johnson D.B."/>
        </authorList>
    </citation>
    <scope>NUCLEOTIDE SEQUENCE [LARGE SCALE GENOMIC DNA]</scope>
    <source>
        <strain evidence="2">MG</strain>
    </source>
</reference>
<feature type="domain" description="Molybdopterin-guanine dinucleotide biosynthesis protein B (MobB)" evidence="1">
    <location>
        <begin position="4"/>
        <end position="134"/>
    </location>
</feature>
<dbReference type="GO" id="GO:0005525">
    <property type="term" value="F:GTP binding"/>
    <property type="evidence" value="ECO:0007669"/>
    <property type="project" value="InterPro"/>
</dbReference>
<dbReference type="Gene3D" id="3.40.50.300">
    <property type="entry name" value="P-loop containing nucleotide triphosphate hydrolases"/>
    <property type="match status" value="1"/>
</dbReference>
<evidence type="ECO:0000259" key="1">
    <source>
        <dbReference type="Pfam" id="PF03205"/>
    </source>
</evidence>
<dbReference type="Pfam" id="PF03205">
    <property type="entry name" value="MobB"/>
    <property type="match status" value="1"/>
</dbReference>
<dbReference type="EMBL" id="WNJL01000030">
    <property type="protein sequence ID" value="NDU42520.1"/>
    <property type="molecule type" value="Genomic_DNA"/>
</dbReference>
<proteinExistence type="predicted"/>
<accession>A0A845UD35</accession>
<organism evidence="2">
    <name type="scientific">Acidithiobacillus ferrianus</name>
    <dbReference type="NCBI Taxonomy" id="2678518"/>
    <lineage>
        <taxon>Bacteria</taxon>
        <taxon>Pseudomonadati</taxon>
        <taxon>Pseudomonadota</taxon>
        <taxon>Acidithiobacillia</taxon>
        <taxon>Acidithiobacillales</taxon>
        <taxon>Acidithiobacillaceae</taxon>
        <taxon>Acidithiobacillus</taxon>
    </lineage>
</organism>
<gene>
    <name evidence="2" type="primary">mobB</name>
    <name evidence="2" type="ORF">GL267_07655</name>
</gene>
<protein>
    <submittedName>
        <fullName evidence="2">Molybdopterin-guanine dinucleotide biosynthesis protein B</fullName>
    </submittedName>
</protein>
<dbReference type="GO" id="GO:0006777">
    <property type="term" value="P:Mo-molybdopterin cofactor biosynthetic process"/>
    <property type="evidence" value="ECO:0007669"/>
    <property type="project" value="InterPro"/>
</dbReference>
<dbReference type="InterPro" id="IPR004435">
    <property type="entry name" value="MobB_dom"/>
</dbReference>
<dbReference type="NCBIfam" id="TIGR00176">
    <property type="entry name" value="mobB"/>
    <property type="match status" value="1"/>
</dbReference>
<dbReference type="InterPro" id="IPR027417">
    <property type="entry name" value="P-loop_NTPase"/>
</dbReference>
<dbReference type="InterPro" id="IPR052539">
    <property type="entry name" value="MGD_biosynthesis_adapter"/>
</dbReference>